<reference evidence="1 2" key="1">
    <citation type="submission" date="2017-07" db="EMBL/GenBank/DDBJ databases">
        <title>Phylogenetic study on the rhizospheric bacterium Ochrobactrum sp. A44.</title>
        <authorList>
            <person name="Krzyzanowska D.M."/>
            <person name="Ossowicki A."/>
            <person name="Rajewska M."/>
            <person name="Maciag T."/>
            <person name="Kaczynski Z."/>
            <person name="Czerwicka M."/>
            <person name="Jafra S."/>
        </authorList>
    </citation>
    <scope>NUCLEOTIDE SEQUENCE [LARGE SCALE GENOMIC DNA]</scope>
    <source>
        <strain evidence="1 2">DSM 7216</strain>
    </source>
</reference>
<name>A0A256FY70_9HYPH</name>
<comment type="caution">
    <text evidence="1">The sequence shown here is derived from an EMBL/GenBank/DDBJ whole genome shotgun (WGS) entry which is preliminary data.</text>
</comment>
<keyword evidence="2" id="KW-1185">Reference proteome</keyword>
<evidence type="ECO:0000313" key="2">
    <source>
        <dbReference type="Proteomes" id="UP000215590"/>
    </source>
</evidence>
<protein>
    <submittedName>
        <fullName evidence="1">Uncharacterized protein</fullName>
    </submittedName>
</protein>
<dbReference type="EMBL" id="NNRJ01000015">
    <property type="protein sequence ID" value="OYR19726.1"/>
    <property type="molecule type" value="Genomic_DNA"/>
</dbReference>
<sequence>MIYFPVVLAALHASCLAFRSRSTPDKKEKPAPAKPARVPKIQNIAWEGLA</sequence>
<accession>A0A256FY70</accession>
<evidence type="ECO:0000313" key="1">
    <source>
        <dbReference type="EMBL" id="OYR19726.1"/>
    </source>
</evidence>
<dbReference type="Proteomes" id="UP000215590">
    <property type="component" value="Unassembled WGS sequence"/>
</dbReference>
<dbReference type="AlphaFoldDB" id="A0A256FY70"/>
<gene>
    <name evidence="1" type="ORF">CEV31_1144</name>
</gene>
<organism evidence="1 2">
    <name type="scientific">Brucella thiophenivorans</name>
    <dbReference type="NCBI Taxonomy" id="571255"/>
    <lineage>
        <taxon>Bacteria</taxon>
        <taxon>Pseudomonadati</taxon>
        <taxon>Pseudomonadota</taxon>
        <taxon>Alphaproteobacteria</taxon>
        <taxon>Hyphomicrobiales</taxon>
        <taxon>Brucellaceae</taxon>
        <taxon>Brucella/Ochrobactrum group</taxon>
        <taxon>Brucella</taxon>
    </lineage>
</organism>
<proteinExistence type="predicted"/>